<keyword evidence="3" id="KW-1185">Reference proteome</keyword>
<proteinExistence type="predicted"/>
<protein>
    <submittedName>
        <fullName evidence="2">Uncharacterized protein</fullName>
    </submittedName>
</protein>
<reference evidence="2 3" key="1">
    <citation type="submission" date="2019-06" db="EMBL/GenBank/DDBJ databases">
        <title>Genomic Encyclopedia of Type Strains, Phase IV (KMG-V): Genome sequencing to study the core and pangenomes of soil and plant-associated prokaryotes.</title>
        <authorList>
            <person name="Whitman W."/>
        </authorList>
    </citation>
    <scope>NUCLEOTIDE SEQUENCE [LARGE SCALE GENOMIC DNA]</scope>
    <source>
        <strain evidence="2 3">BR 10556</strain>
    </source>
</reference>
<dbReference type="AlphaFoldDB" id="A0A560JE36"/>
<dbReference type="EMBL" id="VITW01000009">
    <property type="protein sequence ID" value="TWB69471.1"/>
    <property type="molecule type" value="Genomic_DNA"/>
</dbReference>
<gene>
    <name evidence="2" type="ORF">FBZ95_10967</name>
</gene>
<evidence type="ECO:0000313" key="3">
    <source>
        <dbReference type="Proteomes" id="UP000315914"/>
    </source>
</evidence>
<organism evidence="2 3">
    <name type="scientific">Bradyrhizobium sacchari</name>
    <dbReference type="NCBI Taxonomy" id="1399419"/>
    <lineage>
        <taxon>Bacteria</taxon>
        <taxon>Pseudomonadati</taxon>
        <taxon>Pseudomonadota</taxon>
        <taxon>Alphaproteobacteria</taxon>
        <taxon>Hyphomicrobiales</taxon>
        <taxon>Nitrobacteraceae</taxon>
        <taxon>Bradyrhizobium</taxon>
    </lineage>
</organism>
<accession>A0A560JE36</accession>
<evidence type="ECO:0000256" key="1">
    <source>
        <dbReference type="SAM" id="MobiDB-lite"/>
    </source>
</evidence>
<evidence type="ECO:0000313" key="2">
    <source>
        <dbReference type="EMBL" id="TWB69471.1"/>
    </source>
</evidence>
<feature type="compositionally biased region" description="Basic and acidic residues" evidence="1">
    <location>
        <begin position="10"/>
        <end position="23"/>
    </location>
</feature>
<dbReference type="Proteomes" id="UP000315914">
    <property type="component" value="Unassembled WGS sequence"/>
</dbReference>
<comment type="caution">
    <text evidence="2">The sequence shown here is derived from an EMBL/GenBank/DDBJ whole genome shotgun (WGS) entry which is preliminary data.</text>
</comment>
<name>A0A560JE36_9BRAD</name>
<sequence length="238" mass="25847">MESSGPETSRFSDDTRNEAHAADGRSNSARASHLGSRPVLRNLVALSSPFRVRRRSDVGARRGHGCPGEIPLRNLGIVALSAFHMGSTAEPGAGYAFGWRPKVWPYSNRLKSPPANRAAATSSTDDLRASGWHQWRAGKNDQQIAKPEFVLTLHNQRAEIDGAVMLLMGGPSSLQTTGPYRRVPNRDASECLVKSGDRARTAARIPSGDLLRLHKRDTPPEFAWRWKGGPSSSSSNSA</sequence>
<feature type="region of interest" description="Disordered" evidence="1">
    <location>
        <begin position="1"/>
        <end position="34"/>
    </location>
</feature>